<dbReference type="STRING" id="515622.bpr_I0315"/>
<dbReference type="eggNOG" id="COG0507">
    <property type="taxonomic scope" value="Bacteria"/>
</dbReference>
<proteinExistence type="predicted"/>
<protein>
    <submittedName>
        <fullName evidence="1">Uncharacterized protein</fullName>
    </submittedName>
</protein>
<dbReference type="RefSeq" id="WP_013279720.1">
    <property type="nucleotide sequence ID" value="NC_014387.1"/>
</dbReference>
<evidence type="ECO:0000313" key="2">
    <source>
        <dbReference type="Proteomes" id="UP000001299"/>
    </source>
</evidence>
<organism evidence="1 2">
    <name type="scientific">Butyrivibrio proteoclasticus (strain ATCC 51982 / DSM 14932 / B316)</name>
    <name type="common">Clostridium proteoclasticum</name>
    <dbReference type="NCBI Taxonomy" id="515622"/>
    <lineage>
        <taxon>Bacteria</taxon>
        <taxon>Bacillati</taxon>
        <taxon>Bacillota</taxon>
        <taxon>Clostridia</taxon>
        <taxon>Lachnospirales</taxon>
        <taxon>Lachnospiraceae</taxon>
        <taxon>Butyrivibrio</taxon>
    </lineage>
</organism>
<reference evidence="1 2" key="1">
    <citation type="journal article" date="2010" name="PLoS ONE">
        <title>The glycobiome of the rumen bacterium Butyrivibrio proteoclasticus B316(T) highlights adaptation to a polysaccharide-rich environment.</title>
        <authorList>
            <person name="Kelly W.J."/>
            <person name="Leahy S.C."/>
            <person name="Altermann E."/>
            <person name="Yeoman C.J."/>
            <person name="Dunne J.C."/>
            <person name="Kong Z."/>
            <person name="Pacheco D.M."/>
            <person name="Li D."/>
            <person name="Noel S.J."/>
            <person name="Moon C.D."/>
            <person name="Cookson A.L."/>
            <person name="Attwood G.T."/>
        </authorList>
    </citation>
    <scope>NUCLEOTIDE SEQUENCE [LARGE SCALE GENOMIC DNA]</scope>
    <source>
        <strain evidence="2">ATCC 51982 / DSM 14932 / B316</strain>
    </source>
</reference>
<dbReference type="HOGENOM" id="CLU_090271_0_0_9"/>
<dbReference type="EMBL" id="CP001810">
    <property type="protein sequence ID" value="ADL33063.1"/>
    <property type="molecule type" value="Genomic_DNA"/>
</dbReference>
<name>E0RYI2_BUTPB</name>
<accession>E0RYI2</accession>
<dbReference type="KEGG" id="bpb:bpr_I0315"/>
<dbReference type="Proteomes" id="UP000001299">
    <property type="component" value="Chromosome 1"/>
</dbReference>
<dbReference type="Gene3D" id="3.40.91.30">
    <property type="match status" value="1"/>
</dbReference>
<gene>
    <name evidence="1" type="ordered locus">bpr_I0315</name>
</gene>
<dbReference type="AlphaFoldDB" id="E0RYI2"/>
<sequence>MNIEELINEQKRINDILSKAKNDIEKSPEGTLRITRSKSTPCYYYRKNSSDRSGTYINAKEIDLARKLAQKGYAMDVIRYLEPMAGLIDNVTQAYRDSSIHTITSGYNEARRKLITPYELNDEEYISEWIRKTTEQLQKYKQSKDYIAHSHVENLAFTTAKGETVRSKSEVILADTFLRYGIPYQYELPYVYRGEVVFRPDFTILNVRKRKIVYIEHFGKMDSESYRDSFFWKMKNFEKWGLIQGKNLLMTFEDYEHPFDIAAYIKDIKYLCTM</sequence>
<evidence type="ECO:0000313" key="1">
    <source>
        <dbReference type="EMBL" id="ADL33063.1"/>
    </source>
</evidence>
<keyword evidence="2" id="KW-1185">Reference proteome</keyword>